<dbReference type="Proteomes" id="UP000284531">
    <property type="component" value="Unassembled WGS sequence"/>
</dbReference>
<sequence length="33" mass="3715">MVKDIQRIIENLLIIFYNLGNEVVVLAGTGRGR</sequence>
<reference evidence="1 2" key="1">
    <citation type="submission" date="2018-09" db="EMBL/GenBank/DDBJ databases">
        <title>Genomic Encyclopedia of Archaeal and Bacterial Type Strains, Phase II (KMG-II): from individual species to whole genera.</title>
        <authorList>
            <person name="Goeker M."/>
        </authorList>
    </citation>
    <scope>NUCLEOTIDE SEQUENCE [LARGE SCALE GENOMIC DNA]</scope>
    <source>
        <strain evidence="1 2">DSM 21950</strain>
    </source>
</reference>
<keyword evidence="2" id="KW-1185">Reference proteome</keyword>
<evidence type="ECO:0000313" key="2">
    <source>
        <dbReference type="Proteomes" id="UP000284531"/>
    </source>
</evidence>
<accession>A0A419WFH3</accession>
<evidence type="ECO:0000313" key="1">
    <source>
        <dbReference type="EMBL" id="RKD94096.1"/>
    </source>
</evidence>
<dbReference type="AlphaFoldDB" id="A0A419WFH3"/>
<dbReference type="EMBL" id="RAPQ01000015">
    <property type="protein sequence ID" value="RKD94096.1"/>
    <property type="molecule type" value="Genomic_DNA"/>
</dbReference>
<gene>
    <name evidence="1" type="ORF">BXY64_4259</name>
</gene>
<organism evidence="1 2">
    <name type="scientific">Marinifilum flexuosum</name>
    <dbReference type="NCBI Taxonomy" id="1117708"/>
    <lineage>
        <taxon>Bacteria</taxon>
        <taxon>Pseudomonadati</taxon>
        <taxon>Bacteroidota</taxon>
        <taxon>Bacteroidia</taxon>
        <taxon>Marinilabiliales</taxon>
        <taxon>Marinifilaceae</taxon>
    </lineage>
</organism>
<proteinExistence type="predicted"/>
<comment type="caution">
    <text evidence="1">The sequence shown here is derived from an EMBL/GenBank/DDBJ whole genome shotgun (WGS) entry which is preliminary data.</text>
</comment>
<protein>
    <submittedName>
        <fullName evidence="1">Uncharacterized protein</fullName>
    </submittedName>
</protein>
<name>A0A419WFH3_9BACT</name>